<dbReference type="InterPro" id="IPR036567">
    <property type="entry name" value="RHF-like"/>
</dbReference>
<reference evidence="2" key="1">
    <citation type="journal article" date="2019" name="Int. J. Syst. Evol. Microbiol.">
        <title>The Global Catalogue of Microorganisms (GCM) 10K type strain sequencing project: providing services to taxonomists for standard genome sequencing and annotation.</title>
        <authorList>
            <consortium name="The Broad Institute Genomics Platform"/>
            <consortium name="The Broad Institute Genome Sequencing Center for Infectious Disease"/>
            <person name="Wu L."/>
            <person name="Ma J."/>
        </authorList>
    </citation>
    <scope>NUCLEOTIDE SEQUENCE [LARGE SCALE GENOMIC DNA]</scope>
    <source>
        <strain evidence="2">YJ-61-S</strain>
    </source>
</reference>
<name>A0ABV9HSF9_9FLAO</name>
<dbReference type="EMBL" id="JBHSFV010000002">
    <property type="protein sequence ID" value="MFC4633122.1"/>
    <property type="molecule type" value="Genomic_DNA"/>
</dbReference>
<dbReference type="Gene3D" id="3.30.160.100">
    <property type="entry name" value="Ribosome hibernation promotion factor-like"/>
    <property type="match status" value="1"/>
</dbReference>
<evidence type="ECO:0000313" key="2">
    <source>
        <dbReference type="Proteomes" id="UP001596043"/>
    </source>
</evidence>
<dbReference type="InterPro" id="IPR003489">
    <property type="entry name" value="RHF/RaiA"/>
</dbReference>
<dbReference type="RefSeq" id="WP_379977313.1">
    <property type="nucleotide sequence ID" value="NZ_JBHSFV010000002.1"/>
</dbReference>
<dbReference type="Pfam" id="PF02482">
    <property type="entry name" value="Ribosomal_S30AE"/>
    <property type="match status" value="1"/>
</dbReference>
<dbReference type="Proteomes" id="UP001596043">
    <property type="component" value="Unassembled WGS sequence"/>
</dbReference>
<evidence type="ECO:0000313" key="1">
    <source>
        <dbReference type="EMBL" id="MFC4633122.1"/>
    </source>
</evidence>
<comment type="caution">
    <text evidence="1">The sequence shown here is derived from an EMBL/GenBank/DDBJ whole genome shotgun (WGS) entry which is preliminary data.</text>
</comment>
<proteinExistence type="predicted"/>
<accession>A0ABV9HSF9</accession>
<sequence length="100" mass="11422">MMTTEIQFVKIATSDALTTYIHNKIDPLATKYPWLIKAQVFIKKLNDPKGKTCSCEIEMSLPGPRIYASSIEENYEVAVKNTISDIEKQLKKRKESMTSH</sequence>
<organism evidence="1 2">
    <name type="scientific">Dokdonia ponticola</name>
    <dbReference type="NCBI Taxonomy" id="2041041"/>
    <lineage>
        <taxon>Bacteria</taxon>
        <taxon>Pseudomonadati</taxon>
        <taxon>Bacteroidota</taxon>
        <taxon>Flavobacteriia</taxon>
        <taxon>Flavobacteriales</taxon>
        <taxon>Flavobacteriaceae</taxon>
        <taxon>Dokdonia</taxon>
    </lineage>
</organism>
<keyword evidence="2" id="KW-1185">Reference proteome</keyword>
<dbReference type="SUPFAM" id="SSF69754">
    <property type="entry name" value="Ribosome binding protein Y (YfiA homologue)"/>
    <property type="match status" value="1"/>
</dbReference>
<protein>
    <submittedName>
        <fullName evidence="1">HPF/RaiA family ribosome-associated protein</fullName>
    </submittedName>
</protein>
<gene>
    <name evidence="1" type="ORF">ACFO3O_04345</name>
</gene>